<dbReference type="InterPro" id="IPR034718">
    <property type="entry name" value="RlpA"/>
</dbReference>
<keyword evidence="2 3" id="KW-0961">Cell wall biogenesis/degradation</keyword>
<evidence type="ECO:0000256" key="2">
    <source>
        <dbReference type="ARBA" id="ARBA00023316"/>
    </source>
</evidence>
<accession>A0ABW6IJ50</accession>
<dbReference type="Proteomes" id="UP001600165">
    <property type="component" value="Unassembled WGS sequence"/>
</dbReference>
<keyword evidence="8" id="KW-1185">Reference proteome</keyword>
<protein>
    <recommendedName>
        <fullName evidence="3">Probable endolytic peptidoglycan transglycosylase RlpA</fullName>
        <ecNumber evidence="3">4.2.2.-</ecNumber>
    </recommendedName>
</protein>
<feature type="compositionally biased region" description="Polar residues" evidence="5">
    <location>
        <begin position="112"/>
        <end position="121"/>
    </location>
</feature>
<dbReference type="Pfam" id="PF03330">
    <property type="entry name" value="DPBB_1"/>
    <property type="match status" value="1"/>
</dbReference>
<dbReference type="SUPFAM" id="SSF50685">
    <property type="entry name" value="Barwin-like endoglucanases"/>
    <property type="match status" value="1"/>
</dbReference>
<sequence precursor="true">MKQKFLGSLTAALVVSAIGPALSVHAQQTDDLGQSLSDNAVYASSPVTDETQSVNQAELAANASTQNQDFIRVLGHPLDTRQAATLYIHNIPVLTFLGATLDTTADKAVTAGSRSSANDVNEPSEVPASGSDQAFRDDPVIRATAVAARINQLTRNQLDASRITAHWDAAENAYVIKIDGNPLVSFDENLILPDTTSNPAEDTLQATNRLRRLLGAASPLTEIEGQPQPTPPQVANVAFAASGMASWYGPGFHGRRSASGEVFNQNALTAAHRTLPFGTQVRVTNLSNNQQVVVRINDRGPYSHGRIIDLSAAAARQIGLAQAGVGRVRIEVLQ</sequence>
<organism evidence="7 8">
    <name type="scientific">Almyronema epifaneia S1</name>
    <dbReference type="NCBI Taxonomy" id="2991925"/>
    <lineage>
        <taxon>Bacteria</taxon>
        <taxon>Bacillati</taxon>
        <taxon>Cyanobacteriota</taxon>
        <taxon>Cyanophyceae</taxon>
        <taxon>Nodosilineales</taxon>
        <taxon>Nodosilineaceae</taxon>
        <taxon>Almyronema</taxon>
        <taxon>Almyronema epifaneia</taxon>
    </lineage>
</organism>
<dbReference type="PANTHER" id="PTHR34183">
    <property type="entry name" value="ENDOLYTIC PEPTIDOGLYCAN TRANSGLYCOSYLASE RLPA"/>
    <property type="match status" value="1"/>
</dbReference>
<dbReference type="CDD" id="cd22268">
    <property type="entry name" value="DPBB_RlpA-like"/>
    <property type="match status" value="1"/>
</dbReference>
<feature type="chain" id="PRO_5044900198" description="Probable endolytic peptidoglycan transglycosylase RlpA" evidence="3">
    <location>
        <begin position="27"/>
        <end position="334"/>
    </location>
</feature>
<evidence type="ECO:0000313" key="7">
    <source>
        <dbReference type="EMBL" id="MFE4107625.1"/>
    </source>
</evidence>
<dbReference type="Gene3D" id="2.40.40.10">
    <property type="entry name" value="RlpA-like domain"/>
    <property type="match status" value="1"/>
</dbReference>
<dbReference type="PANTHER" id="PTHR34183:SF8">
    <property type="entry name" value="ENDOLYTIC PEPTIDOGLYCAN TRANSGLYCOSYLASE RLPA-RELATED"/>
    <property type="match status" value="1"/>
</dbReference>
<keyword evidence="3" id="KW-0732">Signal</keyword>
<comment type="caution">
    <text evidence="7">The sequence shown here is derived from an EMBL/GenBank/DDBJ whole genome shotgun (WGS) entry which is preliminary data.</text>
</comment>
<feature type="region of interest" description="Disordered" evidence="5">
    <location>
        <begin position="112"/>
        <end position="134"/>
    </location>
</feature>
<dbReference type="HAMAP" id="MF_02071">
    <property type="entry name" value="RlpA"/>
    <property type="match status" value="1"/>
</dbReference>
<evidence type="ECO:0000259" key="6">
    <source>
        <dbReference type="Pfam" id="PF03330"/>
    </source>
</evidence>
<proteinExistence type="inferred from homology"/>
<evidence type="ECO:0000256" key="1">
    <source>
        <dbReference type="ARBA" id="ARBA00023239"/>
    </source>
</evidence>
<feature type="domain" description="RlpA-like protein double-psi beta-barrel" evidence="6">
    <location>
        <begin position="241"/>
        <end position="330"/>
    </location>
</feature>
<dbReference type="InterPro" id="IPR009009">
    <property type="entry name" value="RlpA-like_DPBB"/>
</dbReference>
<name>A0ABW6IJ50_9CYAN</name>
<gene>
    <name evidence="3" type="primary">rlpA</name>
    <name evidence="7" type="ORF">ACFVKH_15130</name>
</gene>
<feature type="signal peptide" evidence="3">
    <location>
        <begin position="1"/>
        <end position="26"/>
    </location>
</feature>
<dbReference type="RefSeq" id="WP_377966517.1">
    <property type="nucleotide sequence ID" value="NZ_JBHZOL010000088.1"/>
</dbReference>
<evidence type="ECO:0000313" key="8">
    <source>
        <dbReference type="Proteomes" id="UP001600165"/>
    </source>
</evidence>
<reference evidence="7 8" key="1">
    <citation type="submission" date="2024-10" db="EMBL/GenBank/DDBJ databases">
        <authorList>
            <person name="Ratan Roy A."/>
            <person name="Morales Sandoval P.H."/>
            <person name="De Los Santos Villalobos S."/>
            <person name="Chakraborty S."/>
            <person name="Mukherjee J."/>
        </authorList>
    </citation>
    <scope>NUCLEOTIDE SEQUENCE [LARGE SCALE GENOMIC DNA]</scope>
    <source>
        <strain evidence="7 8">S1</strain>
    </source>
</reference>
<dbReference type="NCBIfam" id="TIGR00413">
    <property type="entry name" value="rlpA"/>
    <property type="match status" value="1"/>
</dbReference>
<comment type="similarity">
    <text evidence="3 4">Belongs to the RlpA family.</text>
</comment>
<evidence type="ECO:0000256" key="5">
    <source>
        <dbReference type="SAM" id="MobiDB-lite"/>
    </source>
</evidence>
<dbReference type="InterPro" id="IPR012997">
    <property type="entry name" value="RplA"/>
</dbReference>
<comment type="function">
    <text evidence="3">Lytic transglycosylase with a strong preference for naked glycan strands that lack stem peptides.</text>
</comment>
<evidence type="ECO:0000256" key="4">
    <source>
        <dbReference type="RuleBase" id="RU003495"/>
    </source>
</evidence>
<keyword evidence="1 3" id="KW-0456">Lyase</keyword>
<dbReference type="InterPro" id="IPR036908">
    <property type="entry name" value="RlpA-like_sf"/>
</dbReference>
<dbReference type="EMBL" id="JBHZOL010000088">
    <property type="protein sequence ID" value="MFE4107625.1"/>
    <property type="molecule type" value="Genomic_DNA"/>
</dbReference>
<dbReference type="EC" id="4.2.2.-" evidence="3"/>
<evidence type="ECO:0000256" key="3">
    <source>
        <dbReference type="HAMAP-Rule" id="MF_02071"/>
    </source>
</evidence>